<dbReference type="EMBL" id="JACAZH010000002">
    <property type="protein sequence ID" value="KAF7374160.1"/>
    <property type="molecule type" value="Genomic_DNA"/>
</dbReference>
<dbReference type="InterPro" id="IPR032675">
    <property type="entry name" value="LRR_dom_sf"/>
</dbReference>
<dbReference type="OrthoDB" id="3235815at2759"/>
<proteinExistence type="predicted"/>
<sequence>MDTKADEREYPRPPSSSIHPASCPAPTIELLVEIADIDKELAWHYLQIALLKARRNALAPIRRLPNELMIRIFTIVAVESDTLFDLRWTKLMYVCHHWHSLALAAKPLWAFIDVRWRRLGRLFGQLRHSGAAPLSFRMTCHEHSSDLFLDTILEQSVRIRDFELDGQARQVYGLIGRLTEYKFPILSSLSLSPSSGRDELQEDAIRDLPEAILDGGLPSLRELTLTSIGFPWTSLSGLTALALDNCHDSSPTLPRSFHGLLAMLSSCPQLQNLKLEVTIPAPLPDQLYATVELPALARLYLRDLVVACEILLLHLRISPTAAIQILPYTVQTGADVRGLLVPIRRHLRAIGARTPRMLQITRSDAAYCTITVCDYTVLPTRFEYEADCPLSLNSHPDTENNVRQILTKVLKAIPSESITHLNGRGCFDVRPVTWRATILLLPALDTIYLGLSTDSTGAVNCIGALHDIETLDPQHEKFPRVRCLHIRIGRRQNINTDAIAAMLNALEGLIQKCCANGTSLQALVFDDESYNLTKQEPVLERFYPMVGEIRWNEEVYDPVRRREELAQWEAERRALMVELGIEE</sequence>
<gene>
    <name evidence="1" type="ORF">MSAN_00297700</name>
</gene>
<reference evidence="1" key="1">
    <citation type="submission" date="2020-05" db="EMBL/GenBank/DDBJ databases">
        <title>Mycena genomes resolve the evolution of fungal bioluminescence.</title>
        <authorList>
            <person name="Tsai I.J."/>
        </authorList>
    </citation>
    <scope>NUCLEOTIDE SEQUENCE</scope>
    <source>
        <strain evidence="1">160909Yilan</strain>
    </source>
</reference>
<evidence type="ECO:0000313" key="1">
    <source>
        <dbReference type="EMBL" id="KAF7374160.1"/>
    </source>
</evidence>
<evidence type="ECO:0000313" key="2">
    <source>
        <dbReference type="Proteomes" id="UP000623467"/>
    </source>
</evidence>
<organism evidence="1 2">
    <name type="scientific">Mycena sanguinolenta</name>
    <dbReference type="NCBI Taxonomy" id="230812"/>
    <lineage>
        <taxon>Eukaryota</taxon>
        <taxon>Fungi</taxon>
        <taxon>Dikarya</taxon>
        <taxon>Basidiomycota</taxon>
        <taxon>Agaricomycotina</taxon>
        <taxon>Agaricomycetes</taxon>
        <taxon>Agaricomycetidae</taxon>
        <taxon>Agaricales</taxon>
        <taxon>Marasmiineae</taxon>
        <taxon>Mycenaceae</taxon>
        <taxon>Mycena</taxon>
    </lineage>
</organism>
<name>A0A8H6Z7V6_9AGAR</name>
<dbReference type="Gene3D" id="3.80.10.10">
    <property type="entry name" value="Ribonuclease Inhibitor"/>
    <property type="match status" value="1"/>
</dbReference>
<keyword evidence="2" id="KW-1185">Reference proteome</keyword>
<dbReference type="AlphaFoldDB" id="A0A8H6Z7V6"/>
<dbReference type="Proteomes" id="UP000623467">
    <property type="component" value="Unassembled WGS sequence"/>
</dbReference>
<comment type="caution">
    <text evidence="1">The sequence shown here is derived from an EMBL/GenBank/DDBJ whole genome shotgun (WGS) entry which is preliminary data.</text>
</comment>
<dbReference type="SUPFAM" id="SSF52047">
    <property type="entry name" value="RNI-like"/>
    <property type="match status" value="1"/>
</dbReference>
<protein>
    <submittedName>
        <fullName evidence="1">F-box domain-containing protein</fullName>
    </submittedName>
</protein>
<accession>A0A8H6Z7V6</accession>